<dbReference type="InterPro" id="IPR029068">
    <property type="entry name" value="Glyas_Bleomycin-R_OHBP_Dase"/>
</dbReference>
<dbReference type="InterPro" id="IPR004360">
    <property type="entry name" value="Glyas_Fos-R_dOase_dom"/>
</dbReference>
<dbReference type="InterPro" id="IPR000335">
    <property type="entry name" value="Bleomycin-R"/>
</dbReference>
<dbReference type="InterPro" id="IPR050383">
    <property type="entry name" value="GlyoxalaseI/FosfomycinResist"/>
</dbReference>
<dbReference type="GO" id="GO:0051213">
    <property type="term" value="F:dioxygenase activity"/>
    <property type="evidence" value="ECO:0007669"/>
    <property type="project" value="UniProtKB-KW"/>
</dbReference>
<evidence type="ECO:0000313" key="5">
    <source>
        <dbReference type="EMBL" id="AFK70402.1"/>
    </source>
</evidence>
<sequence length="175" mass="19652">MNCIELHWATTLTSYLFQGDLFIVAIRLTLKGIRTLFKLNPLVPELIVSDLPRSLAFYCGVLGFKIEYDRPEEHFAFLSFGGSQLMLEQDWQSESPWRVGPLEPPYGRGINLSIECADALALVASLGVAGHSIRKPIEECWYRQGGMLVGQRNFLVQDPDGYLLRFAEDLGVKSA</sequence>
<dbReference type="HOGENOM" id="CLU_046006_15_0_6"/>
<dbReference type="PANTHER" id="PTHR21366:SF22">
    <property type="entry name" value="VOC DOMAIN-CONTAINING PROTEIN"/>
    <property type="match status" value="1"/>
</dbReference>
<evidence type="ECO:0000313" key="6">
    <source>
        <dbReference type="Proteomes" id="UP000005268"/>
    </source>
</evidence>
<comment type="similarity">
    <text evidence="1">Belongs to the bleomycin resistance protein family.</text>
</comment>
<reference evidence="5 6" key="1">
    <citation type="journal article" date="2012" name="J. Bacteriol.">
        <title>Complete Genome Sequence of the Naphthalene-Degrading Pseudomonas putida Strain ND6.</title>
        <authorList>
            <person name="Li S."/>
            <person name="Zhao H."/>
            <person name="Li Y."/>
            <person name="Niu S."/>
            <person name="Cai B."/>
        </authorList>
    </citation>
    <scope>NUCLEOTIDE SEQUENCE [LARGE SCALE GENOMIC DNA]</scope>
    <source>
        <strain evidence="5 6">ND6</strain>
    </source>
</reference>
<dbReference type="PROSITE" id="PS51819">
    <property type="entry name" value="VOC"/>
    <property type="match status" value="1"/>
</dbReference>
<dbReference type="GO" id="GO:0046677">
    <property type="term" value="P:response to antibiotic"/>
    <property type="evidence" value="ECO:0007669"/>
    <property type="project" value="UniProtKB-KW"/>
</dbReference>
<keyword evidence="5" id="KW-0560">Oxidoreductase</keyword>
<evidence type="ECO:0000259" key="4">
    <source>
        <dbReference type="PROSITE" id="PS51819"/>
    </source>
</evidence>
<proteinExistence type="inferred from homology"/>
<dbReference type="PANTHER" id="PTHR21366">
    <property type="entry name" value="GLYOXALASE FAMILY PROTEIN"/>
    <property type="match status" value="1"/>
</dbReference>
<gene>
    <name evidence="5" type="ORF">YSA_06744</name>
</gene>
<dbReference type="AlphaFoldDB" id="I3UY31"/>
<feature type="domain" description="VOC" evidence="4">
    <location>
        <begin position="38"/>
        <end position="169"/>
    </location>
</feature>
<dbReference type="SUPFAM" id="SSF54593">
    <property type="entry name" value="Glyoxalase/Bleomycin resistance protein/Dihydroxybiphenyl dioxygenase"/>
    <property type="match status" value="1"/>
</dbReference>
<keyword evidence="3" id="KW-0046">Antibiotic resistance</keyword>
<dbReference type="InterPro" id="IPR037523">
    <property type="entry name" value="VOC_core"/>
</dbReference>
<dbReference type="Gene3D" id="3.10.180.10">
    <property type="entry name" value="2,3-Dihydroxybiphenyl 1,2-Dioxygenase, domain 1"/>
    <property type="match status" value="1"/>
</dbReference>
<dbReference type="Pfam" id="PF00903">
    <property type="entry name" value="Glyoxalase"/>
    <property type="match status" value="1"/>
</dbReference>
<evidence type="ECO:0000256" key="3">
    <source>
        <dbReference type="ARBA" id="ARBA00023251"/>
    </source>
</evidence>
<organism evidence="5 6">
    <name type="scientific">Pseudomonas putida ND6</name>
    <dbReference type="NCBI Taxonomy" id="231023"/>
    <lineage>
        <taxon>Bacteria</taxon>
        <taxon>Pseudomonadati</taxon>
        <taxon>Pseudomonadota</taxon>
        <taxon>Gammaproteobacteria</taxon>
        <taxon>Pseudomonadales</taxon>
        <taxon>Pseudomonadaceae</taxon>
        <taxon>Pseudomonas</taxon>
    </lineage>
</organism>
<evidence type="ECO:0000256" key="1">
    <source>
        <dbReference type="ARBA" id="ARBA00011051"/>
    </source>
</evidence>
<dbReference type="KEGG" id="ppi:YSA_06744"/>
<dbReference type="CDD" id="cd08349">
    <property type="entry name" value="BLMA_like"/>
    <property type="match status" value="1"/>
</dbReference>
<keyword evidence="5" id="KW-0223">Dioxygenase</keyword>
<protein>
    <recommendedName>
        <fullName evidence="2">Bleomycin resistance protein</fullName>
    </recommendedName>
</protein>
<dbReference type="Proteomes" id="UP000005268">
    <property type="component" value="Chromosome"/>
</dbReference>
<evidence type="ECO:0000256" key="2">
    <source>
        <dbReference type="ARBA" id="ARBA00021572"/>
    </source>
</evidence>
<dbReference type="PATRIC" id="fig|231023.4.peg.3222"/>
<dbReference type="EMBL" id="CP003588">
    <property type="protein sequence ID" value="AFK70402.1"/>
    <property type="molecule type" value="Genomic_DNA"/>
</dbReference>
<accession>I3UY31</accession>
<name>I3UY31_PSEPU</name>